<evidence type="ECO:0000256" key="6">
    <source>
        <dbReference type="ARBA" id="ARBA00023004"/>
    </source>
</evidence>
<name>A0ABY7DIQ3_MYAAR</name>
<evidence type="ECO:0000256" key="9">
    <source>
        <dbReference type="SAM" id="MobiDB-lite"/>
    </source>
</evidence>
<proteinExistence type="inferred from homology"/>
<evidence type="ECO:0000256" key="7">
    <source>
        <dbReference type="ARBA" id="ARBA00023014"/>
    </source>
</evidence>
<dbReference type="HAMAP" id="MF_02040">
    <property type="entry name" value="Mrp_NBP35"/>
    <property type="match status" value="1"/>
</dbReference>
<keyword evidence="7 8" id="KW-0411">Iron-sulfur</keyword>
<accession>A0ABY7DIQ3</accession>
<dbReference type="PANTHER" id="PTHR23264">
    <property type="entry name" value="NUCLEOTIDE-BINDING PROTEIN NBP35 YEAST -RELATED"/>
    <property type="match status" value="1"/>
</dbReference>
<feature type="binding site" evidence="8">
    <location>
        <position position="294"/>
    </location>
    <ligand>
        <name>[4Fe-4S] cluster</name>
        <dbReference type="ChEBI" id="CHEBI:49883"/>
        <label>2</label>
        <note>ligand shared with heterodimeric partner</note>
    </ligand>
</feature>
<comment type="function">
    <text evidence="8">Component of the cytosolic iron-sulfur (Fe/S) protein assembly (CIA) machinery. Required for maturation of extramitochondrial Fe-S proteins. The NUBP1-NUBP2 heterotetramer forms a Fe-S scaffold complex, mediating the de novo assembly of an Fe-S cluster and its transfer to target apoproteins.</text>
</comment>
<sequence>MERSCSRAAFVRSRCWREFSAWRSFACRDSTVSVISDTSSTNLQQKNSHKVFLVAAELDIGSAYASVEADCPGTESEDAGKASACQGCPNQTTCSALPKGPDPEVGKRLRSVKHKIIVLSGKGGVGKSTFTAHLAHGLAGDENKQIAVLDVDICGPSMPRILGVEGEQVHNSGSGWSPVYVTDNLAVMSVGFLLSGPDDAVIWRGPKKNGLIKQFLKDVDWGEVDYLVIDTPPGTSDEHLSVVQYLSEANVDGAVIVTTPQEIALLDVRKEISFCNKVGLPLIGIVENMSGFVCPNCKTESQIFPATTGGGEKLAQDSGTQLLGKVPLDPRIGRCCDEGKSYLTDVPDSPATQAFVSIISKIEEHCEKLQKQRESETGEVMDTFHECKVQNSRPKKLTMSSFVADQGNPRSLTTQPSSSMFSE</sequence>
<evidence type="ECO:0000313" key="10">
    <source>
        <dbReference type="EMBL" id="WAQ97083.1"/>
    </source>
</evidence>
<evidence type="ECO:0000256" key="3">
    <source>
        <dbReference type="ARBA" id="ARBA00022723"/>
    </source>
</evidence>
<dbReference type="InterPro" id="IPR019591">
    <property type="entry name" value="Mrp/NBP35_ATP-bd"/>
</dbReference>
<keyword evidence="3 8" id="KW-0479">Metal-binding</keyword>
<dbReference type="InterPro" id="IPR000808">
    <property type="entry name" value="Mrp-like_CS"/>
</dbReference>
<dbReference type="Proteomes" id="UP001164746">
    <property type="component" value="Chromosome 2"/>
</dbReference>
<dbReference type="InterPro" id="IPR028601">
    <property type="entry name" value="NUBP1/Nbp35"/>
</dbReference>
<evidence type="ECO:0000313" key="11">
    <source>
        <dbReference type="Proteomes" id="UP001164746"/>
    </source>
</evidence>
<feature type="binding site" evidence="8">
    <location>
        <position position="85"/>
    </location>
    <ligand>
        <name>[4Fe-4S] cluster</name>
        <dbReference type="ChEBI" id="CHEBI:49883"/>
        <label>1</label>
    </ligand>
</feature>
<dbReference type="SUPFAM" id="SSF52540">
    <property type="entry name" value="P-loop containing nucleoside triphosphate hydrolases"/>
    <property type="match status" value="1"/>
</dbReference>
<feature type="region of interest" description="Disordered" evidence="9">
    <location>
        <begin position="400"/>
        <end position="423"/>
    </location>
</feature>
<dbReference type="InterPro" id="IPR027417">
    <property type="entry name" value="P-loop_NTPase"/>
</dbReference>
<comment type="subunit">
    <text evidence="8">Heterotetramer of 2 NUBP1 and 2 NUBP2 chains.</text>
</comment>
<keyword evidence="5 8" id="KW-0067">ATP-binding</keyword>
<evidence type="ECO:0000256" key="1">
    <source>
        <dbReference type="ARBA" id="ARBA00022485"/>
    </source>
</evidence>
<dbReference type="InterPro" id="IPR033756">
    <property type="entry name" value="YlxH/NBP35"/>
</dbReference>
<evidence type="ECO:0000256" key="2">
    <source>
        <dbReference type="ARBA" id="ARBA00022490"/>
    </source>
</evidence>
<evidence type="ECO:0000256" key="5">
    <source>
        <dbReference type="ARBA" id="ARBA00022840"/>
    </source>
</evidence>
<feature type="binding site" evidence="8">
    <location>
        <position position="94"/>
    </location>
    <ligand>
        <name>[4Fe-4S] cluster</name>
        <dbReference type="ChEBI" id="CHEBI:49883"/>
        <label>1</label>
    </ligand>
</feature>
<dbReference type="PANTHER" id="PTHR23264:SF35">
    <property type="entry name" value="CYTOSOLIC FE-S CLUSTER ASSEMBLY FACTOR NUBP1"/>
    <property type="match status" value="1"/>
</dbReference>
<dbReference type="PROSITE" id="PS01215">
    <property type="entry name" value="MRP"/>
    <property type="match status" value="1"/>
</dbReference>
<reference evidence="10" key="1">
    <citation type="submission" date="2022-11" db="EMBL/GenBank/DDBJ databases">
        <title>Centuries of genome instability and evolution in soft-shell clam transmissible cancer (bioRxiv).</title>
        <authorList>
            <person name="Hart S.F.M."/>
            <person name="Yonemitsu M.A."/>
            <person name="Giersch R.M."/>
            <person name="Beal B.F."/>
            <person name="Arriagada G."/>
            <person name="Davis B.W."/>
            <person name="Ostrander E.A."/>
            <person name="Goff S.P."/>
            <person name="Metzger M.J."/>
        </authorList>
    </citation>
    <scope>NUCLEOTIDE SEQUENCE</scope>
    <source>
        <strain evidence="10">MELC-2E11</strain>
        <tissue evidence="10">Siphon/mantle</tissue>
    </source>
</reference>
<feature type="binding site" evidence="8">
    <location>
        <position position="88"/>
    </location>
    <ligand>
        <name>[4Fe-4S] cluster</name>
        <dbReference type="ChEBI" id="CHEBI:49883"/>
        <label>1</label>
    </ligand>
</feature>
<dbReference type="HAMAP" id="MF_03038">
    <property type="entry name" value="NUBP1"/>
    <property type="match status" value="1"/>
</dbReference>
<keyword evidence="4 8" id="KW-0547">Nucleotide-binding</keyword>
<keyword evidence="6 8" id="KW-0408">Iron</keyword>
<feature type="binding site" evidence="8">
    <location>
        <position position="71"/>
    </location>
    <ligand>
        <name>[4Fe-4S] cluster</name>
        <dbReference type="ChEBI" id="CHEBI:49883"/>
        <label>1</label>
    </ligand>
</feature>
<keyword evidence="2 8" id="KW-0963">Cytoplasm</keyword>
<keyword evidence="1 8" id="KW-0004">4Fe-4S</keyword>
<dbReference type="CDD" id="cd02037">
    <property type="entry name" value="Mrp_NBP35"/>
    <property type="match status" value="1"/>
</dbReference>
<comment type="subcellular location">
    <subcellularLocation>
        <location evidence="8">Cytoplasm</location>
    </subcellularLocation>
</comment>
<dbReference type="Gene3D" id="3.40.50.300">
    <property type="entry name" value="P-loop containing nucleotide triphosphate hydrolases"/>
    <property type="match status" value="1"/>
</dbReference>
<organism evidence="10 11">
    <name type="scientific">Mya arenaria</name>
    <name type="common">Soft-shell clam</name>
    <dbReference type="NCBI Taxonomy" id="6604"/>
    <lineage>
        <taxon>Eukaryota</taxon>
        <taxon>Metazoa</taxon>
        <taxon>Spiralia</taxon>
        <taxon>Lophotrochozoa</taxon>
        <taxon>Mollusca</taxon>
        <taxon>Bivalvia</taxon>
        <taxon>Autobranchia</taxon>
        <taxon>Heteroconchia</taxon>
        <taxon>Euheterodonta</taxon>
        <taxon>Imparidentia</taxon>
        <taxon>Neoheterodontei</taxon>
        <taxon>Myida</taxon>
        <taxon>Myoidea</taxon>
        <taxon>Myidae</taxon>
        <taxon>Mya</taxon>
    </lineage>
</organism>
<gene>
    <name evidence="10" type="ORF">MAR_029773</name>
</gene>
<dbReference type="Pfam" id="PF10609">
    <property type="entry name" value="ParA"/>
    <property type="match status" value="1"/>
</dbReference>
<dbReference type="EMBL" id="CP111013">
    <property type="protein sequence ID" value="WAQ97083.1"/>
    <property type="molecule type" value="Genomic_DNA"/>
</dbReference>
<keyword evidence="11" id="KW-1185">Reference proteome</keyword>
<protein>
    <recommendedName>
        <fullName evidence="8">Cytosolic Fe-S cluster assembly factor NUBP1 homolog</fullName>
    </recommendedName>
</protein>
<feature type="binding site" evidence="8">
    <location>
        <begin position="121"/>
        <end position="128"/>
    </location>
    <ligand>
        <name>ATP</name>
        <dbReference type="ChEBI" id="CHEBI:30616"/>
    </ligand>
</feature>
<comment type="cofactor">
    <cofactor evidence="8">
        <name>[4Fe-4S] cluster</name>
        <dbReference type="ChEBI" id="CHEBI:49883"/>
    </cofactor>
    <text evidence="8">Binds 4 [4Fe-4S] clusters per heterotetramer. Contains two stable clusters in the N-termini of NUBP1 and two labile, bridging clusters between subunits of the NUBP1-NUBP2 heterotetramer.</text>
</comment>
<evidence type="ECO:0000256" key="4">
    <source>
        <dbReference type="ARBA" id="ARBA00022741"/>
    </source>
</evidence>
<feature type="binding site" evidence="8">
    <location>
        <position position="297"/>
    </location>
    <ligand>
        <name>[4Fe-4S] cluster</name>
        <dbReference type="ChEBI" id="CHEBI:49883"/>
        <label>2</label>
        <note>ligand shared with heterodimeric partner</note>
    </ligand>
</feature>
<evidence type="ECO:0000256" key="8">
    <source>
        <dbReference type="HAMAP-Rule" id="MF_03038"/>
    </source>
</evidence>
<comment type="similarity">
    <text evidence="8">Belongs to the Mrp/NBP35 ATP-binding proteins family. NUBP1/NBP35 subfamily.</text>
</comment>